<organism evidence="1 2">
    <name type="scientific">Paenibacillus mucilaginosus 3016</name>
    <dbReference type="NCBI Taxonomy" id="1116391"/>
    <lineage>
        <taxon>Bacteria</taxon>
        <taxon>Bacillati</taxon>
        <taxon>Bacillota</taxon>
        <taxon>Bacilli</taxon>
        <taxon>Bacillales</taxon>
        <taxon>Paenibacillaceae</taxon>
        <taxon>Paenibacillus</taxon>
    </lineage>
</organism>
<sequence length="83" mass="9834">MASFLFDFFLHAQPLDAQHHVIDLLAQLDHLGIDKAAYLFHQPVELMLHLLQVAFEFLFFHFHLTPILHSLRFPETYYSLSRL</sequence>
<evidence type="ECO:0000313" key="2">
    <source>
        <dbReference type="Proteomes" id="UP000007523"/>
    </source>
</evidence>
<name>H6NHT8_9BACL</name>
<keyword evidence="2" id="KW-1185">Reference proteome</keyword>
<dbReference type="EMBL" id="CP003235">
    <property type="protein sequence ID" value="AFC30159.1"/>
    <property type="molecule type" value="Genomic_DNA"/>
</dbReference>
<protein>
    <submittedName>
        <fullName evidence="1">Uncharacterized protein</fullName>
    </submittedName>
</protein>
<dbReference type="Proteomes" id="UP000007523">
    <property type="component" value="Chromosome"/>
</dbReference>
<dbReference type="HOGENOM" id="CLU_2539388_0_0_9"/>
<dbReference type="AlphaFoldDB" id="H6NHT8"/>
<proteinExistence type="predicted"/>
<dbReference type="KEGG" id="pmq:PM3016_3314"/>
<reference evidence="1 2" key="1">
    <citation type="journal article" date="2012" name="J. Bacteriol.">
        <title>Complete Genome Sequence of Paenibacillus mucilaginosus 3016, a Bacterium Functional as Microbial Fertilizer.</title>
        <authorList>
            <person name="Ma M."/>
            <person name="Wang Z."/>
            <person name="Li L."/>
            <person name="Jiang X."/>
            <person name="Guan D."/>
            <person name="Cao F."/>
            <person name="Chen H."/>
            <person name="Wang X."/>
            <person name="Shen D."/>
            <person name="Du B."/>
            <person name="Li J."/>
        </authorList>
    </citation>
    <scope>NUCLEOTIDE SEQUENCE [LARGE SCALE GENOMIC DNA]</scope>
    <source>
        <strain evidence="1 2">3016</strain>
    </source>
</reference>
<accession>H6NHT8</accession>
<dbReference type="STRING" id="1116391.PM3016_3314"/>
<gene>
    <name evidence="1" type="ORF">PM3016_3314</name>
</gene>
<evidence type="ECO:0000313" key="1">
    <source>
        <dbReference type="EMBL" id="AFC30159.1"/>
    </source>
</evidence>